<dbReference type="EMBL" id="CM043028">
    <property type="protein sequence ID" value="KAI4587193.1"/>
    <property type="molecule type" value="Genomic_DNA"/>
</dbReference>
<name>A0ACB9VBH9_9CETA</name>
<sequence>MRISQTESSLRYFAPPVGRQWGKVEDYGAPNGWIPAVVDKNPYVLEVAPHVPVSTRPLPLVVLVLSTNPRQSANVRFFEDQTKGSGKVHGKIQRQVTVLLLGARRNQGLEGEVKRKKSHIRIIGYELSSLPESVVFLDQMAVSHAHSQSSSMARLFPDSTSQQTRARSDPGQRVRRELP</sequence>
<keyword evidence="2" id="KW-1185">Reference proteome</keyword>
<gene>
    <name evidence="1" type="ORF">MJG53_004980</name>
</gene>
<proteinExistence type="predicted"/>
<protein>
    <submittedName>
        <fullName evidence="1">Uncharacterized protein</fullName>
    </submittedName>
</protein>
<accession>A0ACB9VBH9</accession>
<comment type="caution">
    <text evidence="1">The sequence shown here is derived from an EMBL/GenBank/DDBJ whole genome shotgun (WGS) entry which is preliminary data.</text>
</comment>
<evidence type="ECO:0000313" key="1">
    <source>
        <dbReference type="EMBL" id="KAI4587193.1"/>
    </source>
</evidence>
<organism evidence="1 2">
    <name type="scientific">Ovis ammon polii x Ovis aries</name>
    <dbReference type="NCBI Taxonomy" id="2918886"/>
    <lineage>
        <taxon>Eukaryota</taxon>
        <taxon>Metazoa</taxon>
        <taxon>Chordata</taxon>
        <taxon>Craniata</taxon>
        <taxon>Vertebrata</taxon>
        <taxon>Euteleostomi</taxon>
        <taxon>Mammalia</taxon>
        <taxon>Eutheria</taxon>
        <taxon>Laurasiatheria</taxon>
        <taxon>Artiodactyla</taxon>
        <taxon>Ruminantia</taxon>
        <taxon>Pecora</taxon>
        <taxon>Bovidae</taxon>
        <taxon>Caprinae</taxon>
        <taxon>Ovis</taxon>
    </lineage>
</organism>
<dbReference type="Proteomes" id="UP001057279">
    <property type="component" value="Linkage Group LG03"/>
</dbReference>
<evidence type="ECO:0000313" key="2">
    <source>
        <dbReference type="Proteomes" id="UP001057279"/>
    </source>
</evidence>
<reference evidence="1" key="1">
    <citation type="submission" date="2022-03" db="EMBL/GenBank/DDBJ databases">
        <title>Genomic analyses of argali, domestic sheep and their hybrids provide insights into chromosomal evolution, heterosis and genetic basis of agronomic traits.</title>
        <authorList>
            <person name="Li M."/>
        </authorList>
    </citation>
    <scope>NUCLEOTIDE SEQUENCE</scope>
    <source>
        <strain evidence="1">F1 hybrid</strain>
    </source>
</reference>